<keyword evidence="4" id="KW-0863">Zinc-finger</keyword>
<evidence type="ECO:0000256" key="6">
    <source>
        <dbReference type="ARBA" id="ARBA00023242"/>
    </source>
</evidence>
<gene>
    <name evidence="9" type="ORF">AGOR_G00062350</name>
</gene>
<reference evidence="9" key="1">
    <citation type="submission" date="2021-01" db="EMBL/GenBank/DDBJ databases">
        <authorList>
            <person name="Zahm M."/>
            <person name="Roques C."/>
            <person name="Cabau C."/>
            <person name="Klopp C."/>
            <person name="Donnadieu C."/>
            <person name="Jouanno E."/>
            <person name="Lampietro C."/>
            <person name="Louis A."/>
            <person name="Herpin A."/>
            <person name="Echchiki A."/>
            <person name="Berthelot C."/>
            <person name="Parey E."/>
            <person name="Roest-Crollius H."/>
            <person name="Braasch I."/>
            <person name="Postlethwait J."/>
            <person name="Bobe J."/>
            <person name="Montfort J."/>
            <person name="Bouchez O."/>
            <person name="Begum T."/>
            <person name="Mejri S."/>
            <person name="Adams A."/>
            <person name="Chen W.-J."/>
            <person name="Guiguen Y."/>
        </authorList>
    </citation>
    <scope>NUCLEOTIDE SEQUENCE</scope>
    <source>
        <tissue evidence="9">Blood</tissue>
    </source>
</reference>
<name>A0A8T3DQY2_9TELE</name>
<dbReference type="SMART" id="SM00451">
    <property type="entry name" value="ZnF_U1"/>
    <property type="match status" value="1"/>
</dbReference>
<dbReference type="InterPro" id="IPR003604">
    <property type="entry name" value="Matrin/U1-like-C_Znf_C2H2"/>
</dbReference>
<comment type="caution">
    <text evidence="9">The sequence shown here is derived from an EMBL/GenBank/DDBJ whole genome shotgun (WGS) entry which is preliminary data.</text>
</comment>
<dbReference type="Pfam" id="PF12874">
    <property type="entry name" value="zf-met"/>
    <property type="match status" value="1"/>
</dbReference>
<feature type="region of interest" description="Disordered" evidence="7">
    <location>
        <begin position="93"/>
        <end position="116"/>
    </location>
</feature>
<evidence type="ECO:0000313" key="9">
    <source>
        <dbReference type="EMBL" id="KAI1899491.1"/>
    </source>
</evidence>
<feature type="domain" description="U1-type" evidence="8">
    <location>
        <begin position="56"/>
        <end position="92"/>
    </location>
</feature>
<evidence type="ECO:0000256" key="7">
    <source>
        <dbReference type="SAM" id="MobiDB-lite"/>
    </source>
</evidence>
<sequence length="141" mass="15554">MEQQTEIKIYFTGMKRPLSPTHLLENGGMCAPFSTYTEAKETRNGHTHLQLQQEKKKLLFSLCEVCNIQLNSAAQAQVHYNGKSHLKRVKQLNNGEVPPASGPSPTPLTSISTGRPHVDASSGNVPFCSMATLRWCAPHPQ</sequence>
<dbReference type="OrthoDB" id="434647at2759"/>
<keyword evidence="10" id="KW-1185">Reference proteome</keyword>
<dbReference type="Proteomes" id="UP000829720">
    <property type="component" value="Unassembled WGS sequence"/>
</dbReference>
<dbReference type="InterPro" id="IPR036236">
    <property type="entry name" value="Znf_C2H2_sf"/>
</dbReference>
<keyword evidence="5" id="KW-0862">Zinc</keyword>
<dbReference type="Gene3D" id="3.30.160.60">
    <property type="entry name" value="Classic Zinc Finger"/>
    <property type="match status" value="1"/>
</dbReference>
<dbReference type="EMBL" id="JAERUA010000005">
    <property type="protein sequence ID" value="KAI1899491.1"/>
    <property type="molecule type" value="Genomic_DNA"/>
</dbReference>
<protein>
    <recommendedName>
        <fullName evidence="8">U1-type domain-containing protein</fullName>
    </recommendedName>
</protein>
<evidence type="ECO:0000259" key="8">
    <source>
        <dbReference type="SMART" id="SM00451"/>
    </source>
</evidence>
<evidence type="ECO:0000313" key="10">
    <source>
        <dbReference type="Proteomes" id="UP000829720"/>
    </source>
</evidence>
<evidence type="ECO:0000256" key="1">
    <source>
        <dbReference type="ARBA" id="ARBA00004123"/>
    </source>
</evidence>
<keyword evidence="6" id="KW-0539">Nucleus</keyword>
<evidence type="ECO:0000256" key="3">
    <source>
        <dbReference type="ARBA" id="ARBA00022737"/>
    </source>
</evidence>
<dbReference type="GO" id="GO:0005634">
    <property type="term" value="C:nucleus"/>
    <property type="evidence" value="ECO:0007669"/>
    <property type="project" value="UniProtKB-SubCell"/>
</dbReference>
<dbReference type="PANTHER" id="PTHR46144:SF6">
    <property type="entry name" value="C2H2-TYPE DOMAIN-CONTAINING PROTEIN"/>
    <property type="match status" value="1"/>
</dbReference>
<keyword evidence="3" id="KW-0677">Repeat</keyword>
<organism evidence="9 10">
    <name type="scientific">Albula goreensis</name>
    <dbReference type="NCBI Taxonomy" id="1534307"/>
    <lineage>
        <taxon>Eukaryota</taxon>
        <taxon>Metazoa</taxon>
        <taxon>Chordata</taxon>
        <taxon>Craniata</taxon>
        <taxon>Vertebrata</taxon>
        <taxon>Euteleostomi</taxon>
        <taxon>Actinopterygii</taxon>
        <taxon>Neopterygii</taxon>
        <taxon>Teleostei</taxon>
        <taxon>Albuliformes</taxon>
        <taxon>Albulidae</taxon>
        <taxon>Albula</taxon>
    </lineage>
</organism>
<dbReference type="InterPro" id="IPR013087">
    <property type="entry name" value="Znf_C2H2_type"/>
</dbReference>
<evidence type="ECO:0000256" key="4">
    <source>
        <dbReference type="ARBA" id="ARBA00022771"/>
    </source>
</evidence>
<comment type="subcellular location">
    <subcellularLocation>
        <location evidence="1">Nucleus</location>
    </subcellularLocation>
</comment>
<proteinExistence type="predicted"/>
<dbReference type="PANTHER" id="PTHR46144">
    <property type="entry name" value="ZINC FINGER PROTEIN 385B-LIKE"/>
    <property type="match status" value="1"/>
</dbReference>
<dbReference type="GO" id="GO:0003676">
    <property type="term" value="F:nucleic acid binding"/>
    <property type="evidence" value="ECO:0007669"/>
    <property type="project" value="InterPro"/>
</dbReference>
<evidence type="ECO:0000256" key="2">
    <source>
        <dbReference type="ARBA" id="ARBA00022723"/>
    </source>
</evidence>
<evidence type="ECO:0000256" key="5">
    <source>
        <dbReference type="ARBA" id="ARBA00022833"/>
    </source>
</evidence>
<dbReference type="InterPro" id="IPR051868">
    <property type="entry name" value="ZN346_ZMAT4"/>
</dbReference>
<dbReference type="AlphaFoldDB" id="A0A8T3DQY2"/>
<dbReference type="GO" id="GO:0008270">
    <property type="term" value="F:zinc ion binding"/>
    <property type="evidence" value="ECO:0007669"/>
    <property type="project" value="UniProtKB-KW"/>
</dbReference>
<keyword evidence="2" id="KW-0479">Metal-binding</keyword>
<dbReference type="SUPFAM" id="SSF57667">
    <property type="entry name" value="beta-beta-alpha zinc fingers"/>
    <property type="match status" value="1"/>
</dbReference>
<accession>A0A8T3DQY2</accession>